<feature type="region of interest" description="Disordered" evidence="1">
    <location>
        <begin position="539"/>
        <end position="614"/>
    </location>
</feature>
<feature type="region of interest" description="Disordered" evidence="1">
    <location>
        <begin position="1"/>
        <end position="20"/>
    </location>
</feature>
<protein>
    <submittedName>
        <fullName evidence="2">Uncharacterized protein</fullName>
    </submittedName>
</protein>
<feature type="region of interest" description="Disordered" evidence="1">
    <location>
        <begin position="626"/>
        <end position="647"/>
    </location>
</feature>
<feature type="compositionally biased region" description="Basic residues" evidence="1">
    <location>
        <begin position="603"/>
        <end position="613"/>
    </location>
</feature>
<accession>A0A9P7GBP5</accession>
<evidence type="ECO:0000256" key="1">
    <source>
        <dbReference type="SAM" id="MobiDB-lite"/>
    </source>
</evidence>
<feature type="region of interest" description="Disordered" evidence="1">
    <location>
        <begin position="176"/>
        <end position="236"/>
    </location>
</feature>
<dbReference type="OrthoDB" id="2684446at2759"/>
<feature type="compositionally biased region" description="Pro residues" evidence="1">
    <location>
        <begin position="550"/>
        <end position="569"/>
    </location>
</feature>
<keyword evidence="3" id="KW-1185">Reference proteome</keyword>
<feature type="region of interest" description="Disordered" evidence="1">
    <location>
        <begin position="67"/>
        <end position="129"/>
    </location>
</feature>
<dbReference type="EMBL" id="JABCKV010000008">
    <property type="protein sequence ID" value="KAG5647559.1"/>
    <property type="molecule type" value="Genomic_DNA"/>
</dbReference>
<feature type="region of interest" description="Disordered" evidence="1">
    <location>
        <begin position="260"/>
        <end position="298"/>
    </location>
</feature>
<evidence type="ECO:0000313" key="3">
    <source>
        <dbReference type="Proteomes" id="UP000775547"/>
    </source>
</evidence>
<proteinExistence type="predicted"/>
<evidence type="ECO:0000313" key="2">
    <source>
        <dbReference type="EMBL" id="KAG5647559.1"/>
    </source>
</evidence>
<reference evidence="2" key="1">
    <citation type="submission" date="2020-07" db="EMBL/GenBank/DDBJ databases">
        <authorList>
            <person name="Nieuwenhuis M."/>
            <person name="Van De Peppel L.J.J."/>
        </authorList>
    </citation>
    <scope>NUCLEOTIDE SEQUENCE</scope>
    <source>
        <strain evidence="2">AP01</strain>
        <tissue evidence="2">Mycelium</tissue>
    </source>
</reference>
<reference evidence="2" key="2">
    <citation type="submission" date="2021-10" db="EMBL/GenBank/DDBJ databases">
        <title>Phylogenomics reveals ancestral predisposition of the termite-cultivated fungus Termitomyces towards a domesticated lifestyle.</title>
        <authorList>
            <person name="Auxier B."/>
            <person name="Grum-Grzhimaylo A."/>
            <person name="Cardenas M.E."/>
            <person name="Lodge J.D."/>
            <person name="Laessoe T."/>
            <person name="Pedersen O."/>
            <person name="Smith M.E."/>
            <person name="Kuyper T.W."/>
            <person name="Franco-Molano E.A."/>
            <person name="Baroni T.J."/>
            <person name="Aanen D.K."/>
        </authorList>
    </citation>
    <scope>NUCLEOTIDE SEQUENCE</scope>
    <source>
        <strain evidence="2">AP01</strain>
        <tissue evidence="2">Mycelium</tissue>
    </source>
</reference>
<feature type="compositionally biased region" description="Polar residues" evidence="1">
    <location>
        <begin position="342"/>
        <end position="352"/>
    </location>
</feature>
<dbReference type="AlphaFoldDB" id="A0A9P7GBP5"/>
<gene>
    <name evidence="2" type="ORF">DXG03_008912</name>
</gene>
<name>A0A9P7GBP5_9AGAR</name>
<feature type="compositionally biased region" description="Low complexity" evidence="1">
    <location>
        <begin position="75"/>
        <end position="103"/>
    </location>
</feature>
<comment type="caution">
    <text evidence="2">The sequence shown here is derived from an EMBL/GenBank/DDBJ whole genome shotgun (WGS) entry which is preliminary data.</text>
</comment>
<feature type="region of interest" description="Disordered" evidence="1">
    <location>
        <begin position="327"/>
        <end position="357"/>
    </location>
</feature>
<feature type="region of interest" description="Disordered" evidence="1">
    <location>
        <begin position="440"/>
        <end position="508"/>
    </location>
</feature>
<sequence>MHILHRAPRDTIYDDPAFSPDPHDNPFFTAAWAASTTQPALKGDTYPSQLQGAEDFTLLLPPNAYMFSDDHSSNTHETNSSSNHTSSTSFSTPPTSTDSHSSPWAPLPSDKVAQSLPWPPETQKKKKNITMFWRKAPPETVLEPVDVARNVPAEPSSSLPMVQPLRPSLARNVTAPETAQPKGPTLPPRPATTAADSKPPPASSRRAIGGRTFRAPELDRIDELDESNPLGLPVHHRGPYEAAQQAASQEAKEERIPHNIGSQYQLAPNPTPNKDRAKQPRKRNPSEVTGVPSVPSGISLNLSPGQILPHDFYFKLSQNAISQTGLSDALDWPPRSHRSQPYLVTNQQSPQPQHDPRRKAEIQIPLPAVYDSKHSHLDGIQRSSHQSAPPEYSTITTDSYAMDRDNKSLQVQFNTVNFDGYDTHSAPVQDVMRHQLYSPLEPQSHLGPPPNFNAPSPDNRGSIPSYRHNPSNNRLPPRMQALQMQNARPSEYHSRPLRPFHGGPELVDADNVIQNPRRRPQPLGQTTYTPLVEPEQLPLFVDNNGFPASAPSPPFEPPPVFPILEPVPPMSVSQQPQLRDHDVRSSHKSVASSAMSTNSGNSRHPHPPNHLPKRLVMPAPLQSFQSTAPRHQTHTPAPRHSDQSWQPQLPPVVQTALGFHSNGQLPRAQDVPMSHQSRKLRKRSSVQGLSAAAQPVASTQPLTFEPTSLYNTDIPPPQSAMSTRKPEKTPKKVLSKRRTDL</sequence>
<organism evidence="2 3">
    <name type="scientific">Asterophora parasitica</name>
    <dbReference type="NCBI Taxonomy" id="117018"/>
    <lineage>
        <taxon>Eukaryota</taxon>
        <taxon>Fungi</taxon>
        <taxon>Dikarya</taxon>
        <taxon>Basidiomycota</taxon>
        <taxon>Agaricomycotina</taxon>
        <taxon>Agaricomycetes</taxon>
        <taxon>Agaricomycetidae</taxon>
        <taxon>Agaricales</taxon>
        <taxon>Tricholomatineae</taxon>
        <taxon>Lyophyllaceae</taxon>
        <taxon>Asterophora</taxon>
    </lineage>
</organism>
<feature type="compositionally biased region" description="Polar residues" evidence="1">
    <location>
        <begin position="696"/>
        <end position="711"/>
    </location>
</feature>
<feature type="region of interest" description="Disordered" evidence="1">
    <location>
        <begin position="662"/>
        <end position="741"/>
    </location>
</feature>
<dbReference type="Proteomes" id="UP000775547">
    <property type="component" value="Unassembled WGS sequence"/>
</dbReference>
<feature type="compositionally biased region" description="Basic residues" evidence="1">
    <location>
        <begin position="731"/>
        <end position="741"/>
    </location>
</feature>